<dbReference type="InterPro" id="IPR019083">
    <property type="entry name" value="SAM_Ribosomal_mS41"/>
</dbReference>
<dbReference type="PANTHER" id="PTHR34955:SF2">
    <property type="entry name" value="IGR MOTIF PROTEIN"/>
    <property type="match status" value="1"/>
</dbReference>
<gene>
    <name evidence="2" type="ORF">CSSPTR1EN2_LOCUS18231</name>
</gene>
<protein>
    <recommendedName>
        <fullName evidence="1">Small ribosomal subunit protein mS41 SAM domain-containing protein</fullName>
    </recommendedName>
</protein>
<reference evidence="2" key="1">
    <citation type="submission" date="2024-02" db="EMBL/GenBank/DDBJ databases">
        <authorList>
            <consortium name="ELIXIR-Norway"/>
            <consortium name="Elixir Norway"/>
        </authorList>
    </citation>
    <scope>NUCLEOTIDE SEQUENCE</scope>
</reference>
<proteinExistence type="predicted"/>
<dbReference type="Proteomes" id="UP001497512">
    <property type="component" value="Chromosome 5"/>
</dbReference>
<feature type="domain" description="Small ribosomal subunit protein mS41 SAM" evidence="1">
    <location>
        <begin position="37"/>
        <end position="96"/>
    </location>
</feature>
<dbReference type="SMART" id="SM01238">
    <property type="entry name" value="IGR"/>
    <property type="match status" value="1"/>
</dbReference>
<dbReference type="PANTHER" id="PTHR34955">
    <property type="entry name" value="IGR MOTIF PROTEIN"/>
    <property type="match status" value="1"/>
</dbReference>
<evidence type="ECO:0000313" key="2">
    <source>
        <dbReference type="EMBL" id="CAK9226422.1"/>
    </source>
</evidence>
<accession>A0ABP0UP90</accession>
<evidence type="ECO:0000259" key="1">
    <source>
        <dbReference type="SMART" id="SM01238"/>
    </source>
</evidence>
<dbReference type="Pfam" id="PF09597">
    <property type="entry name" value="SAM_Ribosomal_mS41"/>
    <property type="match status" value="1"/>
</dbReference>
<sequence length="108" mass="11741">MAMNASGRTLCFLSTRLLKSSFASSSSSSASVGEIGVQDFLKAVGNGVESHADKVSQAIDTVSTLLQTRSGKLKGLGVPCKQRKMILRYTEKYRQGVWRPKVSTKKKE</sequence>
<evidence type="ECO:0000313" key="3">
    <source>
        <dbReference type="Proteomes" id="UP001497512"/>
    </source>
</evidence>
<name>A0ABP0UP90_9BRYO</name>
<keyword evidence="3" id="KW-1185">Reference proteome</keyword>
<dbReference type="EMBL" id="OZ019897">
    <property type="protein sequence ID" value="CAK9226422.1"/>
    <property type="molecule type" value="Genomic_DNA"/>
</dbReference>
<organism evidence="2 3">
    <name type="scientific">Sphagnum troendelagicum</name>
    <dbReference type="NCBI Taxonomy" id="128251"/>
    <lineage>
        <taxon>Eukaryota</taxon>
        <taxon>Viridiplantae</taxon>
        <taxon>Streptophyta</taxon>
        <taxon>Embryophyta</taxon>
        <taxon>Bryophyta</taxon>
        <taxon>Sphagnophytina</taxon>
        <taxon>Sphagnopsida</taxon>
        <taxon>Sphagnales</taxon>
        <taxon>Sphagnaceae</taxon>
        <taxon>Sphagnum</taxon>
    </lineage>
</organism>